<dbReference type="Pfam" id="PF04241">
    <property type="entry name" value="DUF423"/>
    <property type="match status" value="1"/>
</dbReference>
<comment type="subcellular location">
    <subcellularLocation>
        <location evidence="1">Membrane</location>
        <topology evidence="1">Multi-pass membrane protein</topology>
    </subcellularLocation>
</comment>
<sequence length="123" mass="13350">MKLFIIIGALNAFLSVAFGAFGAHALEGKLEQKYIETWQTAVQYQMFHSIGILVIAVFLGQYPASALLSWSSWLMLIGIILFSGSLYILSVTKISILGAITPLGGISFLVAWVLLIIASVKLM</sequence>
<proteinExistence type="inferred from homology"/>
<organism evidence="7 8">
    <name type="scientific">Bacillus spongiae</name>
    <dbReference type="NCBI Taxonomy" id="2683610"/>
    <lineage>
        <taxon>Bacteria</taxon>
        <taxon>Bacillati</taxon>
        <taxon>Bacillota</taxon>
        <taxon>Bacilli</taxon>
        <taxon>Bacillales</taxon>
        <taxon>Bacillaceae</taxon>
        <taxon>Bacillus</taxon>
    </lineage>
</organism>
<gene>
    <name evidence="7" type="ORF">WAK64_14495</name>
</gene>
<evidence type="ECO:0000256" key="3">
    <source>
        <dbReference type="ARBA" id="ARBA00022692"/>
    </source>
</evidence>
<evidence type="ECO:0000256" key="5">
    <source>
        <dbReference type="ARBA" id="ARBA00023136"/>
    </source>
</evidence>
<protein>
    <submittedName>
        <fullName evidence="7">DUF423 domain-containing protein</fullName>
    </submittedName>
</protein>
<keyword evidence="5 6" id="KW-0472">Membrane</keyword>
<dbReference type="Proteomes" id="UP001312865">
    <property type="component" value="Unassembled WGS sequence"/>
</dbReference>
<keyword evidence="8" id="KW-1185">Reference proteome</keyword>
<dbReference type="PANTHER" id="PTHR43461:SF1">
    <property type="entry name" value="TRANSMEMBRANE PROTEIN 256"/>
    <property type="match status" value="1"/>
</dbReference>
<evidence type="ECO:0000313" key="8">
    <source>
        <dbReference type="Proteomes" id="UP001312865"/>
    </source>
</evidence>
<dbReference type="PANTHER" id="PTHR43461">
    <property type="entry name" value="TRANSMEMBRANE PROTEIN 256"/>
    <property type="match status" value="1"/>
</dbReference>
<evidence type="ECO:0000313" key="7">
    <source>
        <dbReference type="EMBL" id="MEI5908265.1"/>
    </source>
</evidence>
<feature type="transmembrane region" description="Helical" evidence="6">
    <location>
        <begin position="94"/>
        <end position="118"/>
    </location>
</feature>
<feature type="transmembrane region" description="Helical" evidence="6">
    <location>
        <begin position="67"/>
        <end position="88"/>
    </location>
</feature>
<feature type="transmembrane region" description="Helical" evidence="6">
    <location>
        <begin position="41"/>
        <end position="60"/>
    </location>
</feature>
<dbReference type="EMBL" id="JBBAXC010000012">
    <property type="protein sequence ID" value="MEI5908265.1"/>
    <property type="molecule type" value="Genomic_DNA"/>
</dbReference>
<reference evidence="7 8" key="1">
    <citation type="journal article" date="2018" name="J. Microbiol.">
        <title>Bacillus spongiae sp. nov., isolated from sponge of Jeju Island.</title>
        <authorList>
            <person name="Lee G.E."/>
            <person name="Im W.T."/>
            <person name="Park J.S."/>
        </authorList>
    </citation>
    <scope>NUCLEOTIDE SEQUENCE [LARGE SCALE GENOMIC DNA]</scope>
    <source>
        <strain evidence="7 8">135PIL107-10</strain>
    </source>
</reference>
<comment type="caution">
    <text evidence="7">The sequence shown here is derived from an EMBL/GenBank/DDBJ whole genome shotgun (WGS) entry which is preliminary data.</text>
</comment>
<evidence type="ECO:0000256" key="4">
    <source>
        <dbReference type="ARBA" id="ARBA00022989"/>
    </source>
</evidence>
<comment type="similarity">
    <text evidence="2">Belongs to the UPF0382 family.</text>
</comment>
<evidence type="ECO:0000256" key="6">
    <source>
        <dbReference type="SAM" id="Phobius"/>
    </source>
</evidence>
<keyword evidence="4 6" id="KW-1133">Transmembrane helix</keyword>
<dbReference type="RefSeq" id="WP_336587712.1">
    <property type="nucleotide sequence ID" value="NZ_JBBAXC010000012.1"/>
</dbReference>
<keyword evidence="3 6" id="KW-0812">Transmembrane</keyword>
<evidence type="ECO:0000256" key="2">
    <source>
        <dbReference type="ARBA" id="ARBA00009694"/>
    </source>
</evidence>
<name>A0ABU8HFZ1_9BACI</name>
<accession>A0ABU8HFZ1</accession>
<dbReference type="InterPro" id="IPR006696">
    <property type="entry name" value="DUF423"/>
</dbReference>
<evidence type="ECO:0000256" key="1">
    <source>
        <dbReference type="ARBA" id="ARBA00004141"/>
    </source>
</evidence>